<gene>
    <name evidence="3" type="primary">MIA2_13</name>
    <name evidence="3" type="ORF">P7K49_019918</name>
</gene>
<proteinExistence type="predicted"/>
<name>A0ABQ9UYS7_SAGOE</name>
<dbReference type="PANTHER" id="PTHR23158">
    <property type="entry name" value="MELANOMA INHIBITORY ACTIVITY-RELATED"/>
    <property type="match status" value="1"/>
</dbReference>
<dbReference type="InterPro" id="IPR051500">
    <property type="entry name" value="cTAGE_MIA/OTOR"/>
</dbReference>
<feature type="coiled-coil region" evidence="2">
    <location>
        <begin position="17"/>
        <end position="44"/>
    </location>
</feature>
<keyword evidence="4" id="KW-1185">Reference proteome</keyword>
<keyword evidence="1 2" id="KW-0175">Coiled coil</keyword>
<evidence type="ECO:0000313" key="4">
    <source>
        <dbReference type="Proteomes" id="UP001266305"/>
    </source>
</evidence>
<dbReference type="PANTHER" id="PTHR23158:SF38">
    <property type="entry name" value="MELANOMA INHIBITORY ACTIVITY PROTEIN 2"/>
    <property type="match status" value="1"/>
</dbReference>
<sequence length="177" mass="20970">KLTTETEEKLSKVDKRISHATAKLETYRKRAKDLEEELEKTTHYYQGRTISCENKAQDNWFAARTAERSLNDLRKQNAHNRLKLTEIEFKFELFEKDLYVQDVPNTPLGREHSPYGPSPLGRLHLKRELFCLLQLHWRVHSDCHLCFQGEEEEAQEVQGIFWTIRLPMKEENQALIC</sequence>
<dbReference type="Proteomes" id="UP001266305">
    <property type="component" value="Unassembled WGS sequence"/>
</dbReference>
<protein>
    <submittedName>
        <fullName evidence="3">Melanoma inhibitory activity protein 2</fullName>
    </submittedName>
</protein>
<evidence type="ECO:0000313" key="3">
    <source>
        <dbReference type="EMBL" id="KAK2102251.1"/>
    </source>
</evidence>
<evidence type="ECO:0000256" key="2">
    <source>
        <dbReference type="SAM" id="Coils"/>
    </source>
</evidence>
<accession>A0ABQ9UYS7</accession>
<dbReference type="EMBL" id="JASSZA010000009">
    <property type="protein sequence ID" value="KAK2102251.1"/>
    <property type="molecule type" value="Genomic_DNA"/>
</dbReference>
<reference evidence="3 4" key="1">
    <citation type="submission" date="2023-05" db="EMBL/GenBank/DDBJ databases">
        <title>B98-5 Cell Line De Novo Hybrid Assembly: An Optical Mapping Approach.</title>
        <authorList>
            <person name="Kananen K."/>
            <person name="Auerbach J.A."/>
            <person name="Kautto E."/>
            <person name="Blachly J.S."/>
        </authorList>
    </citation>
    <scope>NUCLEOTIDE SEQUENCE [LARGE SCALE GENOMIC DNA]</scope>
    <source>
        <strain evidence="3">B95-8</strain>
        <tissue evidence="3">Cell line</tissue>
    </source>
</reference>
<organism evidence="3 4">
    <name type="scientific">Saguinus oedipus</name>
    <name type="common">Cotton-top tamarin</name>
    <name type="synonym">Oedipomidas oedipus</name>
    <dbReference type="NCBI Taxonomy" id="9490"/>
    <lineage>
        <taxon>Eukaryota</taxon>
        <taxon>Metazoa</taxon>
        <taxon>Chordata</taxon>
        <taxon>Craniata</taxon>
        <taxon>Vertebrata</taxon>
        <taxon>Euteleostomi</taxon>
        <taxon>Mammalia</taxon>
        <taxon>Eutheria</taxon>
        <taxon>Euarchontoglires</taxon>
        <taxon>Primates</taxon>
        <taxon>Haplorrhini</taxon>
        <taxon>Platyrrhini</taxon>
        <taxon>Cebidae</taxon>
        <taxon>Callitrichinae</taxon>
        <taxon>Saguinus</taxon>
    </lineage>
</organism>
<feature type="non-terminal residue" evidence="3">
    <location>
        <position position="1"/>
    </location>
</feature>
<evidence type="ECO:0000256" key="1">
    <source>
        <dbReference type="ARBA" id="ARBA00023054"/>
    </source>
</evidence>
<comment type="caution">
    <text evidence="3">The sequence shown here is derived from an EMBL/GenBank/DDBJ whole genome shotgun (WGS) entry which is preliminary data.</text>
</comment>